<dbReference type="SUPFAM" id="SSF47699">
    <property type="entry name" value="Bifunctional inhibitor/lipid-transfer protein/seed storage 2S albumin"/>
    <property type="match status" value="1"/>
</dbReference>
<dbReference type="Proteomes" id="UP001229421">
    <property type="component" value="Unassembled WGS sequence"/>
</dbReference>
<organism evidence="3 4">
    <name type="scientific">Tagetes erecta</name>
    <name type="common">African marigold</name>
    <dbReference type="NCBI Taxonomy" id="13708"/>
    <lineage>
        <taxon>Eukaryota</taxon>
        <taxon>Viridiplantae</taxon>
        <taxon>Streptophyta</taxon>
        <taxon>Embryophyta</taxon>
        <taxon>Tracheophyta</taxon>
        <taxon>Spermatophyta</taxon>
        <taxon>Magnoliopsida</taxon>
        <taxon>eudicotyledons</taxon>
        <taxon>Gunneridae</taxon>
        <taxon>Pentapetalae</taxon>
        <taxon>asterids</taxon>
        <taxon>campanulids</taxon>
        <taxon>Asterales</taxon>
        <taxon>Asteraceae</taxon>
        <taxon>Asteroideae</taxon>
        <taxon>Heliantheae alliance</taxon>
        <taxon>Tageteae</taxon>
        <taxon>Tagetes</taxon>
    </lineage>
</organism>
<dbReference type="Gene3D" id="1.10.110.10">
    <property type="entry name" value="Plant lipid-transfer and hydrophobic proteins"/>
    <property type="match status" value="1"/>
</dbReference>
<dbReference type="InterPro" id="IPR036312">
    <property type="entry name" value="Bifun_inhib/LTP/seed_sf"/>
</dbReference>
<dbReference type="EMBL" id="JAUHHV010000001">
    <property type="protein sequence ID" value="KAK1436293.1"/>
    <property type="molecule type" value="Genomic_DNA"/>
</dbReference>
<dbReference type="Pfam" id="PF14547">
    <property type="entry name" value="Hydrophob_seed"/>
    <property type="match status" value="1"/>
</dbReference>
<dbReference type="InterPro" id="IPR051636">
    <property type="entry name" value="Plant_LTP/defense-related"/>
</dbReference>
<gene>
    <name evidence="3" type="ORF">QVD17_02072</name>
</gene>
<evidence type="ECO:0000313" key="4">
    <source>
        <dbReference type="Proteomes" id="UP001229421"/>
    </source>
</evidence>
<comment type="caution">
    <text evidence="3">The sequence shown here is derived from an EMBL/GenBank/DDBJ whole genome shotgun (WGS) entry which is preliminary data.</text>
</comment>
<feature type="chain" id="PRO_5041918536" description="Hydrophobic seed protein domain-containing protein" evidence="1">
    <location>
        <begin position="23"/>
        <end position="138"/>
    </location>
</feature>
<dbReference type="AlphaFoldDB" id="A0AAD8P7F1"/>
<name>A0AAD8P7F1_TARER</name>
<dbReference type="PANTHER" id="PTHR31731">
    <property type="match status" value="1"/>
</dbReference>
<feature type="signal peptide" evidence="1">
    <location>
        <begin position="1"/>
        <end position="22"/>
    </location>
</feature>
<evidence type="ECO:0000313" key="3">
    <source>
        <dbReference type="EMBL" id="KAK1436293.1"/>
    </source>
</evidence>
<sequence>MALKTIAFFLTINILFFSLVSSQTTVPAPEPAACPIQGEHFGACASVLNGWLNGVQIGSPSTTPCCSLFLGGLVNFDAAGCICRAIKASFLGVTINTSAAFSLMYDLCKQDIPAGLLEVKGMPTFASTIVMFDPTTVK</sequence>
<evidence type="ECO:0000256" key="1">
    <source>
        <dbReference type="SAM" id="SignalP"/>
    </source>
</evidence>
<dbReference type="InterPro" id="IPR027923">
    <property type="entry name" value="Hydrophob_seed_dom"/>
</dbReference>
<feature type="domain" description="Hydrophobic seed protein" evidence="2">
    <location>
        <begin position="34"/>
        <end position="115"/>
    </location>
</feature>
<accession>A0AAD8P7F1</accession>
<evidence type="ECO:0000259" key="2">
    <source>
        <dbReference type="Pfam" id="PF14547"/>
    </source>
</evidence>
<keyword evidence="4" id="KW-1185">Reference proteome</keyword>
<protein>
    <recommendedName>
        <fullName evidence="2">Hydrophobic seed protein domain-containing protein</fullName>
    </recommendedName>
</protein>
<proteinExistence type="predicted"/>
<keyword evidence="1" id="KW-0732">Signal</keyword>
<reference evidence="3" key="1">
    <citation type="journal article" date="2023" name="bioRxiv">
        <title>Improved chromosome-level genome assembly for marigold (Tagetes erecta).</title>
        <authorList>
            <person name="Jiang F."/>
            <person name="Yuan L."/>
            <person name="Wang S."/>
            <person name="Wang H."/>
            <person name="Xu D."/>
            <person name="Wang A."/>
            <person name="Fan W."/>
        </authorList>
    </citation>
    <scope>NUCLEOTIDE SEQUENCE</scope>
    <source>
        <strain evidence="3">WSJ</strain>
        <tissue evidence="3">Leaf</tissue>
    </source>
</reference>